<dbReference type="Gene3D" id="3.30.110.170">
    <property type="entry name" value="Protein of unknown function (DUF541), domain 1"/>
    <property type="match status" value="1"/>
</dbReference>
<gene>
    <name evidence="1" type="ORF">HEB94_005208</name>
</gene>
<dbReference type="RefSeq" id="WP_192752144.1">
    <property type="nucleotide sequence ID" value="NZ_BAABJL010000134.1"/>
</dbReference>
<dbReference type="PANTHER" id="PTHR34387:SF2">
    <property type="entry name" value="SLR1258 PROTEIN"/>
    <property type="match status" value="1"/>
</dbReference>
<organism evidence="1 2">
    <name type="scientific">Actinopolymorpha pittospori</name>
    <dbReference type="NCBI Taxonomy" id="648752"/>
    <lineage>
        <taxon>Bacteria</taxon>
        <taxon>Bacillati</taxon>
        <taxon>Actinomycetota</taxon>
        <taxon>Actinomycetes</taxon>
        <taxon>Propionibacteriales</taxon>
        <taxon>Actinopolymorphaceae</taxon>
        <taxon>Actinopolymorpha</taxon>
    </lineage>
</organism>
<dbReference type="Gene3D" id="3.30.70.2970">
    <property type="entry name" value="Protein of unknown function (DUF541), domain 2"/>
    <property type="match status" value="1"/>
</dbReference>
<comment type="caution">
    <text evidence="1">The sequence shown here is derived from an EMBL/GenBank/DDBJ whole genome shotgun (WGS) entry which is preliminary data.</text>
</comment>
<evidence type="ECO:0000313" key="1">
    <source>
        <dbReference type="EMBL" id="MBE1608360.1"/>
    </source>
</evidence>
<keyword evidence="2" id="KW-1185">Reference proteome</keyword>
<dbReference type="AlphaFoldDB" id="A0A927MWS3"/>
<dbReference type="InterPro" id="IPR007497">
    <property type="entry name" value="SIMPL/DUF541"/>
</dbReference>
<dbReference type="InterPro" id="IPR052022">
    <property type="entry name" value="26kDa_periplasmic_antigen"/>
</dbReference>
<evidence type="ECO:0000313" key="2">
    <source>
        <dbReference type="Proteomes" id="UP000638648"/>
    </source>
</evidence>
<dbReference type="Proteomes" id="UP000638648">
    <property type="component" value="Unassembled WGS sequence"/>
</dbReference>
<sequence>MDEQRTTLVSVRGEARMTVAPDFGVLNGTLEATEDTKPAALTTVAGALRQLTDAVGSLGGVRRTADSQRSALTWSAYSATTQPEYDVDERTHGHRPTGRVIAQVAVSLVVREFDLVDRLTAALATHEAFDVTYVSWGVDPDNPSWPEVRAEAVQAAIDKGRHYASALGGSLNRLEQIADAGLLERGSGAYASDSNVSRMAARASAVGMPETPSLDPVPQELVAVVDARFVADVPDLAGRGA</sequence>
<dbReference type="GO" id="GO:0006974">
    <property type="term" value="P:DNA damage response"/>
    <property type="evidence" value="ECO:0007669"/>
    <property type="project" value="TreeGrafter"/>
</dbReference>
<reference evidence="1" key="1">
    <citation type="submission" date="2020-10" db="EMBL/GenBank/DDBJ databases">
        <title>Sequencing the genomes of 1000 actinobacteria strains.</title>
        <authorList>
            <person name="Klenk H.-P."/>
        </authorList>
    </citation>
    <scope>NUCLEOTIDE SEQUENCE</scope>
    <source>
        <strain evidence="1">DSM 45354</strain>
    </source>
</reference>
<dbReference type="Pfam" id="PF04402">
    <property type="entry name" value="SIMPL"/>
    <property type="match status" value="1"/>
</dbReference>
<protein>
    <submittedName>
        <fullName evidence="1">Uncharacterized protein YggE</fullName>
    </submittedName>
</protein>
<accession>A0A927MWS3</accession>
<proteinExistence type="predicted"/>
<dbReference type="PANTHER" id="PTHR34387">
    <property type="entry name" value="SLR1258 PROTEIN"/>
    <property type="match status" value="1"/>
</dbReference>
<name>A0A927MWS3_9ACTN</name>
<dbReference type="EMBL" id="JADBEM010000001">
    <property type="protein sequence ID" value="MBE1608360.1"/>
    <property type="molecule type" value="Genomic_DNA"/>
</dbReference>